<evidence type="ECO:0000256" key="9">
    <source>
        <dbReference type="PIRSR" id="PIRSR601211-1"/>
    </source>
</evidence>
<feature type="binding site" evidence="10">
    <location>
        <position position="58"/>
    </location>
    <ligand>
        <name>Ca(2+)</name>
        <dbReference type="ChEBI" id="CHEBI:29108"/>
    </ligand>
</feature>
<dbReference type="GO" id="GO:0016042">
    <property type="term" value="P:lipid catabolic process"/>
    <property type="evidence" value="ECO:0007669"/>
    <property type="project" value="InterPro"/>
</dbReference>
<evidence type="ECO:0000256" key="2">
    <source>
        <dbReference type="ARBA" id="ARBA00004613"/>
    </source>
</evidence>
<dbReference type="CDD" id="cd13220">
    <property type="entry name" value="PH-GRAM_GRAMDC"/>
    <property type="match status" value="1"/>
</dbReference>
<dbReference type="PROSITE" id="PS00118">
    <property type="entry name" value="PA2_HIS"/>
    <property type="match status" value="1"/>
</dbReference>
<dbReference type="GO" id="GO:0005509">
    <property type="term" value="F:calcium ion binding"/>
    <property type="evidence" value="ECO:0007669"/>
    <property type="project" value="InterPro"/>
</dbReference>
<dbReference type="PANTHER" id="PTHR23319:SF1">
    <property type="entry name" value="PROTEIN ASTER-C"/>
    <property type="match status" value="1"/>
</dbReference>
<evidence type="ECO:0000256" key="12">
    <source>
        <dbReference type="RuleBase" id="RU003654"/>
    </source>
</evidence>
<comment type="cofactor">
    <cofactor evidence="10">
        <name>Ca(2+)</name>
        <dbReference type="ChEBI" id="CHEBI:29108"/>
    </cofactor>
    <text evidence="10">Binds 1 Ca(2+) ion per subunit.</text>
</comment>
<sequence length="796" mass="91759">MERWLVRLLLFREVWNGVIGKKHFVNKRGLIELYGTLQCGTNRFPFLYVSYGCYCGPGGSGWPIDETDWCCHRHDCCYDFAQQQGCQPKIHGYKWTCQNNTVICDAALDRCQNIICQCDKEAAQSEGKRSVASEWRSGPLAGCILLLSMALHEADHGLISHILVDSEENLSVFTEKMQPTSPNNWNADWSFWISSSTYKYRNEEFKKQFSHLPDLERLVVDYACALQKDILLQGRLYLSENWICFYSNIFRWETMISIALKDITFMTKEKTARLIPNAIQIATEGEKFFFSSFGARDRTYLNIFRLWQNALLEKKLTKQEFWQLVHQSYGSELGLNIEEMENIYSSSEENGQLRSNLSDESGDKEPAKAVDLVQESTAQTEDETEFLTGNSLSEVAEPEECCYDKQDKRNSLIPLERKLSDVVPHKVSVQSLDVNENFPKEKSSASESDEDAEEAILESELQGKLFINHIFHIGAEKMFEMLFTNSHFMQTYLRARNITDIVSTSWNQDNRGNQLRTLTYTIILNNPLIGKFTTATEKQMLHKRSHKDRSYQVDAEVVTHNVPYHDYFYTVNSYSISHMSSQKCRLRISSDVKYKKQPWGLVKNIIEKNTWGGIQENFKQLESELLMEEYAINKPIEDPAKLEVLRRRRWILEQNAEEILPKHSIQDSIEDKTTVCLRNVGTKKNVTNKTITIIVGMSIFLVLLVFLNVALFLKLSKIEHAAQSLYHVQLQEEVSTTLALNVASKEKSHRNMNQAQHMKGVLKESIALLEQLKTSLSMLQRSFDHLNTTKDGKPES</sequence>
<name>A0AAW1BLU2_CROAD</name>
<proteinExistence type="inferred from homology"/>
<dbReference type="GO" id="GO:0140268">
    <property type="term" value="C:endoplasmic reticulum-plasma membrane contact site"/>
    <property type="evidence" value="ECO:0007669"/>
    <property type="project" value="TreeGrafter"/>
</dbReference>
<dbReference type="InterPro" id="IPR016090">
    <property type="entry name" value="PLA2-like_dom"/>
</dbReference>
<dbReference type="InterPro" id="IPR004182">
    <property type="entry name" value="GRAM"/>
</dbReference>
<dbReference type="Gene3D" id="2.30.29.30">
    <property type="entry name" value="Pleckstrin-homology domain (PH domain)/Phosphotyrosine-binding domain (PTB)"/>
    <property type="match status" value="1"/>
</dbReference>
<protein>
    <submittedName>
        <fullName evidence="16">GRAM domain-containing protein 1C</fullName>
    </submittedName>
</protein>
<feature type="region of interest" description="Disordered" evidence="13">
    <location>
        <begin position="348"/>
        <end position="368"/>
    </location>
</feature>
<keyword evidence="3" id="KW-0964">Secreted</keyword>
<accession>A0AAW1BLU2</accession>
<evidence type="ECO:0000256" key="13">
    <source>
        <dbReference type="SAM" id="MobiDB-lite"/>
    </source>
</evidence>
<reference evidence="16 17" key="1">
    <citation type="journal article" date="2024" name="Proc. Natl. Acad. Sci. U.S.A.">
        <title>The genetic regulatory architecture and epigenomic basis for age-related changes in rattlesnake venom.</title>
        <authorList>
            <person name="Hogan M.P."/>
            <person name="Holding M.L."/>
            <person name="Nystrom G.S."/>
            <person name="Colston T.J."/>
            <person name="Bartlett D.A."/>
            <person name="Mason A.J."/>
            <person name="Ellsworth S.A."/>
            <person name="Rautsaw R.M."/>
            <person name="Lawrence K.C."/>
            <person name="Strickland J.L."/>
            <person name="He B."/>
            <person name="Fraser P."/>
            <person name="Margres M.J."/>
            <person name="Gilbert D.M."/>
            <person name="Gibbs H.L."/>
            <person name="Parkinson C.L."/>
            <person name="Rokyta D.R."/>
        </authorList>
    </citation>
    <scope>NUCLEOTIDE SEQUENCE [LARGE SCALE GENOMIC DNA]</scope>
    <source>
        <strain evidence="16">DRR0105</strain>
    </source>
</reference>
<feature type="disulfide bond" evidence="11">
    <location>
        <begin position="104"/>
        <end position="116"/>
    </location>
</feature>
<evidence type="ECO:0000256" key="14">
    <source>
        <dbReference type="SAM" id="Phobius"/>
    </source>
</evidence>
<dbReference type="Pfam" id="PF16016">
    <property type="entry name" value="VASt"/>
    <property type="match status" value="1"/>
</dbReference>
<evidence type="ECO:0000313" key="16">
    <source>
        <dbReference type="EMBL" id="KAK9402327.1"/>
    </source>
</evidence>
<dbReference type="AlphaFoldDB" id="A0AAW1BLU2"/>
<keyword evidence="10" id="KW-0106">Calcium</keyword>
<feature type="disulfide bond" evidence="11">
    <location>
        <begin position="86"/>
        <end position="111"/>
    </location>
</feature>
<evidence type="ECO:0000256" key="1">
    <source>
        <dbReference type="ARBA" id="ARBA00004167"/>
    </source>
</evidence>
<feature type="region of interest" description="Disordered" evidence="13">
    <location>
        <begin position="434"/>
        <end position="453"/>
    </location>
</feature>
<dbReference type="GO" id="GO:0090729">
    <property type="term" value="F:toxin activity"/>
    <property type="evidence" value="ECO:0007669"/>
    <property type="project" value="UniProtKB-KW"/>
</dbReference>
<keyword evidence="7 14" id="KW-0472">Membrane</keyword>
<dbReference type="CDD" id="cd00125">
    <property type="entry name" value="PLA2c"/>
    <property type="match status" value="1"/>
</dbReference>
<evidence type="ECO:0000259" key="15">
    <source>
        <dbReference type="PROSITE" id="PS51778"/>
    </source>
</evidence>
<dbReference type="InterPro" id="IPR011993">
    <property type="entry name" value="PH-like_dom_sf"/>
</dbReference>
<gene>
    <name evidence="16" type="ORF">NXF25_010683</name>
</gene>
<feature type="active site" evidence="9">
    <location>
        <position position="119"/>
    </location>
</feature>
<feature type="binding site" evidence="10">
    <location>
        <position position="54"/>
    </location>
    <ligand>
        <name>Ca(2+)</name>
        <dbReference type="ChEBI" id="CHEBI:29108"/>
    </ligand>
</feature>
<dbReference type="GO" id="GO:0005576">
    <property type="term" value="C:extracellular region"/>
    <property type="evidence" value="ECO:0007669"/>
    <property type="project" value="UniProtKB-SubCell"/>
</dbReference>
<dbReference type="GO" id="GO:0004623">
    <property type="term" value="F:phospholipase A2 activity"/>
    <property type="evidence" value="ECO:0007669"/>
    <property type="project" value="InterPro"/>
</dbReference>
<evidence type="ECO:0000256" key="6">
    <source>
        <dbReference type="ARBA" id="ARBA00022989"/>
    </source>
</evidence>
<dbReference type="PRINTS" id="PR00389">
    <property type="entry name" value="PHPHLIPASEA2"/>
</dbReference>
<keyword evidence="10" id="KW-0479">Metal-binding</keyword>
<comment type="similarity">
    <text evidence="12">Belongs to the phospholipase A2 family.</text>
</comment>
<evidence type="ECO:0000313" key="17">
    <source>
        <dbReference type="Proteomes" id="UP001474421"/>
    </source>
</evidence>
<organism evidence="16 17">
    <name type="scientific">Crotalus adamanteus</name>
    <name type="common">Eastern diamondback rattlesnake</name>
    <dbReference type="NCBI Taxonomy" id="8729"/>
    <lineage>
        <taxon>Eukaryota</taxon>
        <taxon>Metazoa</taxon>
        <taxon>Chordata</taxon>
        <taxon>Craniata</taxon>
        <taxon>Vertebrata</taxon>
        <taxon>Euteleostomi</taxon>
        <taxon>Lepidosauria</taxon>
        <taxon>Squamata</taxon>
        <taxon>Bifurcata</taxon>
        <taxon>Unidentata</taxon>
        <taxon>Episquamata</taxon>
        <taxon>Toxicofera</taxon>
        <taxon>Serpentes</taxon>
        <taxon>Colubroidea</taxon>
        <taxon>Viperidae</taxon>
        <taxon>Crotalinae</taxon>
        <taxon>Crotalus</taxon>
    </lineage>
</organism>
<dbReference type="PANTHER" id="PTHR23319">
    <property type="entry name" value="GRAM DOMAIN CONTAINING 1B, ISOFORM E"/>
    <property type="match status" value="1"/>
</dbReference>
<comment type="caution">
    <text evidence="16">The sequence shown here is derived from an EMBL/GenBank/DDBJ whole genome shotgun (WGS) entry which is preliminary data.</text>
</comment>
<dbReference type="GO" id="GO:0005789">
    <property type="term" value="C:endoplasmic reticulum membrane"/>
    <property type="evidence" value="ECO:0007669"/>
    <property type="project" value="UniProtKB-ARBA"/>
</dbReference>
<keyword evidence="6 14" id="KW-1133">Transmembrane helix</keyword>
<evidence type="ECO:0000256" key="4">
    <source>
        <dbReference type="ARBA" id="ARBA00022656"/>
    </source>
</evidence>
<dbReference type="GO" id="GO:0120020">
    <property type="term" value="F:cholesterol transfer activity"/>
    <property type="evidence" value="ECO:0007669"/>
    <property type="project" value="TreeGrafter"/>
</dbReference>
<evidence type="ECO:0000256" key="7">
    <source>
        <dbReference type="ARBA" id="ARBA00023136"/>
    </source>
</evidence>
<feature type="binding site" evidence="10">
    <location>
        <position position="75"/>
    </location>
    <ligand>
        <name>Ca(2+)</name>
        <dbReference type="ChEBI" id="CHEBI:29108"/>
    </ligand>
</feature>
<comment type="subcellular location">
    <subcellularLocation>
        <location evidence="1">Membrane</location>
        <topology evidence="1">Single-pass membrane protein</topology>
    </subcellularLocation>
    <subcellularLocation>
        <location evidence="2">Secreted</location>
    </subcellularLocation>
</comment>
<keyword evidence="4" id="KW-0800">Toxin</keyword>
<feature type="compositionally biased region" description="Polar residues" evidence="13">
    <location>
        <begin position="348"/>
        <end position="359"/>
    </location>
</feature>
<dbReference type="SMART" id="SM00085">
    <property type="entry name" value="PA2c"/>
    <property type="match status" value="1"/>
</dbReference>
<dbReference type="InterPro" id="IPR033113">
    <property type="entry name" value="PLA2_histidine"/>
</dbReference>
<evidence type="ECO:0000256" key="3">
    <source>
        <dbReference type="ARBA" id="ARBA00022525"/>
    </source>
</evidence>
<dbReference type="Pfam" id="PF02893">
    <property type="entry name" value="GRAM"/>
    <property type="match status" value="1"/>
</dbReference>
<keyword evidence="5 14" id="KW-0812">Transmembrane</keyword>
<dbReference type="SMART" id="SM00568">
    <property type="entry name" value="GRAM"/>
    <property type="match status" value="1"/>
</dbReference>
<feature type="active site" evidence="9">
    <location>
        <position position="74"/>
    </location>
</feature>
<dbReference type="EMBL" id="JAOTOJ010000004">
    <property type="protein sequence ID" value="KAK9402327.1"/>
    <property type="molecule type" value="Genomic_DNA"/>
</dbReference>
<dbReference type="InterPro" id="IPR036444">
    <property type="entry name" value="PLipase_A2_dom_sf"/>
</dbReference>
<feature type="disulfide bond" evidence="11">
    <location>
        <begin position="55"/>
        <end position="71"/>
    </location>
</feature>
<dbReference type="InterPro" id="IPR001211">
    <property type="entry name" value="PLA2"/>
</dbReference>
<dbReference type="FunFam" id="2.30.29.30:FF:000008">
    <property type="entry name" value="GRAM domain containing 1B"/>
    <property type="match status" value="1"/>
</dbReference>
<evidence type="ECO:0000256" key="10">
    <source>
        <dbReference type="PIRSR" id="PIRSR601211-2"/>
    </source>
</evidence>
<keyword evidence="17" id="KW-1185">Reference proteome</keyword>
<dbReference type="InterPro" id="IPR031968">
    <property type="entry name" value="VASt"/>
</dbReference>
<feature type="disulfide bond" evidence="11">
    <location>
        <begin position="77"/>
        <end position="118"/>
    </location>
</feature>
<feature type="transmembrane region" description="Helical" evidence="14">
    <location>
        <begin position="691"/>
        <end position="713"/>
    </location>
</feature>
<feature type="domain" description="VASt" evidence="15">
    <location>
        <begin position="462"/>
        <end position="633"/>
    </location>
</feature>
<dbReference type="Pfam" id="PF00068">
    <property type="entry name" value="Phospholip_A2_1"/>
    <property type="match status" value="1"/>
</dbReference>
<dbReference type="GO" id="GO:0006644">
    <property type="term" value="P:phospholipid metabolic process"/>
    <property type="evidence" value="ECO:0007669"/>
    <property type="project" value="InterPro"/>
</dbReference>
<dbReference type="GO" id="GO:0050482">
    <property type="term" value="P:arachidonate secretion"/>
    <property type="evidence" value="ECO:0007669"/>
    <property type="project" value="InterPro"/>
</dbReference>
<dbReference type="InterPro" id="IPR051482">
    <property type="entry name" value="Cholesterol_transport"/>
</dbReference>
<evidence type="ECO:0000256" key="5">
    <source>
        <dbReference type="ARBA" id="ARBA00022692"/>
    </source>
</evidence>
<keyword evidence="8 11" id="KW-1015">Disulfide bond</keyword>
<dbReference type="Proteomes" id="UP001474421">
    <property type="component" value="Unassembled WGS sequence"/>
</dbReference>
<dbReference type="GO" id="GO:0015485">
    <property type="term" value="F:cholesterol binding"/>
    <property type="evidence" value="ECO:0007669"/>
    <property type="project" value="TreeGrafter"/>
</dbReference>
<feature type="binding site" evidence="10">
    <location>
        <position position="56"/>
    </location>
    <ligand>
        <name>Ca(2+)</name>
        <dbReference type="ChEBI" id="CHEBI:29108"/>
    </ligand>
</feature>
<dbReference type="PROSITE" id="PS51778">
    <property type="entry name" value="VAST"/>
    <property type="match status" value="1"/>
</dbReference>
<dbReference type="SUPFAM" id="SSF48619">
    <property type="entry name" value="Phospholipase A2, PLA2"/>
    <property type="match status" value="1"/>
</dbReference>
<evidence type="ECO:0000256" key="8">
    <source>
        <dbReference type="ARBA" id="ARBA00023157"/>
    </source>
</evidence>
<evidence type="ECO:0000256" key="11">
    <source>
        <dbReference type="PIRSR" id="PIRSR601211-3"/>
    </source>
</evidence>
<dbReference type="GO" id="GO:0005886">
    <property type="term" value="C:plasma membrane"/>
    <property type="evidence" value="ECO:0007669"/>
    <property type="project" value="TreeGrafter"/>
</dbReference>
<dbReference type="GO" id="GO:0032366">
    <property type="term" value="P:intracellular sterol transport"/>
    <property type="evidence" value="ECO:0007669"/>
    <property type="project" value="TreeGrafter"/>
</dbReference>
<dbReference type="Gene3D" id="1.20.90.10">
    <property type="entry name" value="Phospholipase A2 domain"/>
    <property type="match status" value="1"/>
</dbReference>